<dbReference type="InterPro" id="IPR002885">
    <property type="entry name" value="PPR_rpt"/>
</dbReference>
<protein>
    <recommendedName>
        <fullName evidence="5">Pentatricopeptide repeat-containing protein</fullName>
    </recommendedName>
</protein>
<dbReference type="InterPro" id="IPR011990">
    <property type="entry name" value="TPR-like_helical_dom_sf"/>
</dbReference>
<dbReference type="InterPro" id="IPR046960">
    <property type="entry name" value="PPR_At4g14850-like_plant"/>
</dbReference>
<dbReference type="GO" id="GO:0003723">
    <property type="term" value="F:RNA binding"/>
    <property type="evidence" value="ECO:0007669"/>
    <property type="project" value="InterPro"/>
</dbReference>
<feature type="repeat" description="PPR" evidence="2">
    <location>
        <begin position="111"/>
        <end position="145"/>
    </location>
</feature>
<dbReference type="PROSITE" id="PS51257">
    <property type="entry name" value="PROKAR_LIPOPROTEIN"/>
    <property type="match status" value="1"/>
</dbReference>
<proteinExistence type="predicted"/>
<dbReference type="Gene3D" id="1.25.40.10">
    <property type="entry name" value="Tetratricopeptide repeat domain"/>
    <property type="match status" value="1"/>
</dbReference>
<dbReference type="PANTHER" id="PTHR24015:SF1063">
    <property type="entry name" value="OS12G0156900 PROTEIN"/>
    <property type="match status" value="1"/>
</dbReference>
<dbReference type="GO" id="GO:0009451">
    <property type="term" value="P:RNA modification"/>
    <property type="evidence" value="ECO:0007669"/>
    <property type="project" value="InterPro"/>
</dbReference>
<evidence type="ECO:0000313" key="3">
    <source>
        <dbReference type="EMBL" id="KAG6415737.1"/>
    </source>
</evidence>
<evidence type="ECO:0008006" key="5">
    <source>
        <dbReference type="Google" id="ProtNLM"/>
    </source>
</evidence>
<sequence length="171" mass="18811">MRRTPIAPDFHTFPFVLQACGALHNSLPLARALHAQVVKLGFLIDVFVRNSISSAYCRFGDVDGAKGVFEGSLLRDAVSYNVMIDGLVKAGDIDHGRKLFDEMPFLGVRFDNVALVSVLSTCSQLGKMEKGKEIHEYIERNGIELDPYIGTALVDLYAKCGLVEMAKEVFA</sequence>
<evidence type="ECO:0000313" key="4">
    <source>
        <dbReference type="Proteomes" id="UP000298416"/>
    </source>
</evidence>
<organism evidence="3">
    <name type="scientific">Salvia splendens</name>
    <name type="common">Scarlet sage</name>
    <dbReference type="NCBI Taxonomy" id="180675"/>
    <lineage>
        <taxon>Eukaryota</taxon>
        <taxon>Viridiplantae</taxon>
        <taxon>Streptophyta</taxon>
        <taxon>Embryophyta</taxon>
        <taxon>Tracheophyta</taxon>
        <taxon>Spermatophyta</taxon>
        <taxon>Magnoliopsida</taxon>
        <taxon>eudicotyledons</taxon>
        <taxon>Gunneridae</taxon>
        <taxon>Pentapetalae</taxon>
        <taxon>asterids</taxon>
        <taxon>lamiids</taxon>
        <taxon>Lamiales</taxon>
        <taxon>Lamiaceae</taxon>
        <taxon>Nepetoideae</taxon>
        <taxon>Mentheae</taxon>
        <taxon>Salviinae</taxon>
        <taxon>Salvia</taxon>
        <taxon>Salvia subgen. Calosphace</taxon>
        <taxon>core Calosphace</taxon>
    </lineage>
</organism>
<keyword evidence="4" id="KW-1185">Reference proteome</keyword>
<dbReference type="Pfam" id="PF01535">
    <property type="entry name" value="PPR"/>
    <property type="match status" value="2"/>
</dbReference>
<evidence type="ECO:0000256" key="2">
    <source>
        <dbReference type="PROSITE-ProRule" id="PRU00708"/>
    </source>
</evidence>
<feature type="repeat" description="PPR" evidence="2">
    <location>
        <begin position="76"/>
        <end position="110"/>
    </location>
</feature>
<keyword evidence="1" id="KW-0677">Repeat</keyword>
<reference evidence="3" key="1">
    <citation type="submission" date="2018-01" db="EMBL/GenBank/DDBJ databases">
        <authorList>
            <person name="Mao J.F."/>
        </authorList>
    </citation>
    <scope>NUCLEOTIDE SEQUENCE</scope>
    <source>
        <strain evidence="3">Huo1</strain>
        <tissue evidence="3">Leaf</tissue>
    </source>
</reference>
<evidence type="ECO:0000256" key="1">
    <source>
        <dbReference type="ARBA" id="ARBA00022737"/>
    </source>
</evidence>
<dbReference type="Pfam" id="PF13041">
    <property type="entry name" value="PPR_2"/>
    <property type="match status" value="1"/>
</dbReference>
<dbReference type="NCBIfam" id="TIGR00756">
    <property type="entry name" value="PPR"/>
    <property type="match status" value="1"/>
</dbReference>
<reference evidence="3" key="2">
    <citation type="submission" date="2020-08" db="EMBL/GenBank/DDBJ databases">
        <title>Plant Genome Project.</title>
        <authorList>
            <person name="Zhang R.-G."/>
        </authorList>
    </citation>
    <scope>NUCLEOTIDE SEQUENCE</scope>
    <source>
        <strain evidence="3">Huo1</strain>
        <tissue evidence="3">Leaf</tissue>
    </source>
</reference>
<name>A0A8X8ZSQ5_SALSN</name>
<accession>A0A8X8ZSQ5</accession>
<dbReference type="PROSITE" id="PS51375">
    <property type="entry name" value="PPR"/>
    <property type="match status" value="2"/>
</dbReference>
<comment type="caution">
    <text evidence="3">The sequence shown here is derived from an EMBL/GenBank/DDBJ whole genome shotgun (WGS) entry which is preliminary data.</text>
</comment>
<dbReference type="AlphaFoldDB" id="A0A8X8ZSQ5"/>
<gene>
    <name evidence="3" type="ORF">SASPL_123152</name>
</gene>
<dbReference type="Proteomes" id="UP000298416">
    <property type="component" value="Unassembled WGS sequence"/>
</dbReference>
<dbReference type="PANTHER" id="PTHR24015">
    <property type="entry name" value="OS07G0578800 PROTEIN-RELATED"/>
    <property type="match status" value="1"/>
</dbReference>
<dbReference type="EMBL" id="PNBA02000008">
    <property type="protein sequence ID" value="KAG6415737.1"/>
    <property type="molecule type" value="Genomic_DNA"/>
</dbReference>